<accession>A0AAD8ZXJ3</accession>
<comment type="caution">
    <text evidence="1">The sequence shown here is derived from an EMBL/GenBank/DDBJ whole genome shotgun (WGS) entry which is preliminary data.</text>
</comment>
<organism evidence="1 2">
    <name type="scientific">Electrophorus voltai</name>
    <dbReference type="NCBI Taxonomy" id="2609070"/>
    <lineage>
        <taxon>Eukaryota</taxon>
        <taxon>Metazoa</taxon>
        <taxon>Chordata</taxon>
        <taxon>Craniata</taxon>
        <taxon>Vertebrata</taxon>
        <taxon>Euteleostomi</taxon>
        <taxon>Actinopterygii</taxon>
        <taxon>Neopterygii</taxon>
        <taxon>Teleostei</taxon>
        <taxon>Ostariophysi</taxon>
        <taxon>Gymnotiformes</taxon>
        <taxon>Gymnotoidei</taxon>
        <taxon>Gymnotidae</taxon>
        <taxon>Electrophorus</taxon>
    </lineage>
</organism>
<reference evidence="1" key="1">
    <citation type="submission" date="2023-03" db="EMBL/GenBank/DDBJ databases">
        <title>Electrophorus voltai genome.</title>
        <authorList>
            <person name="Bian C."/>
        </authorList>
    </citation>
    <scope>NUCLEOTIDE SEQUENCE</scope>
    <source>
        <strain evidence="1">CB-2022</strain>
        <tissue evidence="1">Muscle</tissue>
    </source>
</reference>
<keyword evidence="2" id="KW-1185">Reference proteome</keyword>
<name>A0AAD8ZXJ3_9TELE</name>
<evidence type="ECO:0000313" key="2">
    <source>
        <dbReference type="Proteomes" id="UP001239994"/>
    </source>
</evidence>
<dbReference type="Proteomes" id="UP001239994">
    <property type="component" value="Unassembled WGS sequence"/>
</dbReference>
<gene>
    <name evidence="1" type="ORF">P4O66_005329</name>
</gene>
<dbReference type="EMBL" id="JAROKS010000001">
    <property type="protein sequence ID" value="KAK1806845.1"/>
    <property type="molecule type" value="Genomic_DNA"/>
</dbReference>
<protein>
    <submittedName>
        <fullName evidence="1">Uncharacterized protein</fullName>
    </submittedName>
</protein>
<sequence>MNSLRRTQRESETLVGGCSAGTKLWVFPHNPSLLCLSPTKPETANPLVLWVHGHLAIPGKSRNACILMTTRSQVSAMSLPVLTNAAEGSDLQRKMSNVTRWMLKHKCELYIVHMHLENCQEGSSKITHLAPVALPQATQSILVPGMRDAGHPDPVPGVRDTTHPDPVPVPGKPLFLFLVRRTPPSLILFLAWKTTRSVPRSVPEAQHLDLSLGPPLSTIAAPPDLPVPVPGVEEAQKSLCLMPGLSPWSLLEALLCLKRLPLPFRQSSVSPDLPPDSPASFPVSPFVSVPVPICVSILVPVSVYVPVPLSLACFL</sequence>
<dbReference type="AlphaFoldDB" id="A0AAD8ZXJ3"/>
<proteinExistence type="predicted"/>
<evidence type="ECO:0000313" key="1">
    <source>
        <dbReference type="EMBL" id="KAK1806845.1"/>
    </source>
</evidence>